<evidence type="ECO:0000256" key="3">
    <source>
        <dbReference type="ARBA" id="ARBA00022730"/>
    </source>
</evidence>
<keyword evidence="4 5" id="KW-0694">RNA-binding</keyword>
<keyword evidence="2 5" id="KW-0690">Ribosome biogenesis</keyword>
<dbReference type="Proteomes" id="UP000255108">
    <property type="component" value="Unassembled WGS sequence"/>
</dbReference>
<name>A0A377SXF3_9NEIS</name>
<keyword evidence="1 5" id="KW-0963">Cytoplasm</keyword>
<dbReference type="PANTHER" id="PTHR38101">
    <property type="entry name" value="UPF0307 PROTEIN YJGA"/>
    <property type="match status" value="1"/>
</dbReference>
<dbReference type="Gene3D" id="1.10.60.30">
    <property type="entry name" value="PSPTO4464-like domains"/>
    <property type="match status" value="2"/>
</dbReference>
<gene>
    <name evidence="5" type="primary">darP</name>
    <name evidence="8" type="ORF">EV682_103201</name>
    <name evidence="6" type="ORF">NCTC11159_02384</name>
    <name evidence="7" type="ORF">NCTC11159_04674</name>
</gene>
<dbReference type="EMBL" id="UGHR01000001">
    <property type="protein sequence ID" value="STQ91312.1"/>
    <property type="molecule type" value="Genomic_DNA"/>
</dbReference>
<reference evidence="8 10" key="2">
    <citation type="submission" date="2019-03" db="EMBL/GenBank/DDBJ databases">
        <title>Genomic Encyclopedia of Type Strains, Phase IV (KMG-IV): sequencing the most valuable type-strain genomes for metagenomic binning, comparative biology and taxonomic classification.</title>
        <authorList>
            <person name="Goeker M."/>
        </authorList>
    </citation>
    <scope>NUCLEOTIDE SEQUENCE [LARGE SCALE GENOMIC DNA]</scope>
    <source>
        <strain evidence="8 10">DSM 3764</strain>
    </source>
</reference>
<dbReference type="HAMAP" id="MF_00765">
    <property type="entry name" value="DarP"/>
    <property type="match status" value="1"/>
</dbReference>
<comment type="subcellular location">
    <subcellularLocation>
        <location evidence="5">Cytoplasm</location>
    </subcellularLocation>
    <text evidence="5">Associates with late stage pre-50S ribosomal subunits.</text>
</comment>
<dbReference type="GO" id="GO:0019843">
    <property type="term" value="F:rRNA binding"/>
    <property type="evidence" value="ECO:0007669"/>
    <property type="project" value="UniProtKB-UniRule"/>
</dbReference>
<comment type="function">
    <text evidence="5">Member of a network of 50S ribosomal subunit biogenesis factors which assembles along the 30S-50S interface, preventing incorrect 23S rRNA structures from forming. Promotes peptidyl transferase center (PTC) maturation.</text>
</comment>
<dbReference type="PANTHER" id="PTHR38101:SF1">
    <property type="entry name" value="UPF0307 PROTEIN YJGA"/>
    <property type="match status" value="1"/>
</dbReference>
<dbReference type="InterPro" id="IPR023153">
    <property type="entry name" value="DarP_sf"/>
</dbReference>
<dbReference type="NCBIfam" id="NF003593">
    <property type="entry name" value="PRK05255.1-1"/>
    <property type="match status" value="1"/>
</dbReference>
<dbReference type="GO" id="GO:0005829">
    <property type="term" value="C:cytosol"/>
    <property type="evidence" value="ECO:0007669"/>
    <property type="project" value="TreeGrafter"/>
</dbReference>
<evidence type="ECO:0000256" key="5">
    <source>
        <dbReference type="HAMAP-Rule" id="MF_00765"/>
    </source>
</evidence>
<proteinExistence type="inferred from homology"/>
<dbReference type="EMBL" id="UGHR01000009">
    <property type="protein sequence ID" value="STR46065.1"/>
    <property type="molecule type" value="Genomic_DNA"/>
</dbReference>
<keyword evidence="3 5" id="KW-0699">rRNA-binding</keyword>
<sequence length="206" mass="23468">MTEKEAVFGIIPVLQASSPIMARPKHDLPDDDIEYVSKTEMKSEMTALQKLGEKLIPLDKKQLATLKLPERLYDAIIAAKKITANGATARQKQFIGKLMRDVDPEPINELLAKLAGLSDKHSAWLHRLERLRESMLADPKVIENFVTEHPTVEIQQLRQLVRNALKEREQQKPAKAFRELFKLIKQYIPEPALPGLEVSNTEEDEE</sequence>
<evidence type="ECO:0000313" key="9">
    <source>
        <dbReference type="Proteomes" id="UP000255108"/>
    </source>
</evidence>
<reference evidence="7 9" key="1">
    <citation type="submission" date="2018-06" db="EMBL/GenBank/DDBJ databases">
        <authorList>
            <consortium name="Pathogen Informatics"/>
            <person name="Doyle S."/>
        </authorList>
    </citation>
    <scope>NUCLEOTIDE SEQUENCE [LARGE SCALE GENOMIC DNA]</scope>
    <source>
        <strain evidence="7 9">NCTC11159</strain>
    </source>
</reference>
<evidence type="ECO:0000313" key="10">
    <source>
        <dbReference type="Proteomes" id="UP000295794"/>
    </source>
</evidence>
<dbReference type="GO" id="GO:0043022">
    <property type="term" value="F:ribosome binding"/>
    <property type="evidence" value="ECO:0007669"/>
    <property type="project" value="UniProtKB-UniRule"/>
</dbReference>
<evidence type="ECO:0000313" key="6">
    <source>
        <dbReference type="EMBL" id="STQ91312.1"/>
    </source>
</evidence>
<dbReference type="EMBL" id="SMBT01000003">
    <property type="protein sequence ID" value="TCU88617.1"/>
    <property type="molecule type" value="Genomic_DNA"/>
</dbReference>
<dbReference type="Pfam" id="PF04751">
    <property type="entry name" value="DarP"/>
    <property type="match status" value="1"/>
</dbReference>
<comment type="similarity">
    <text evidence="5">Belongs to the DarP family.</text>
</comment>
<dbReference type="AlphaFoldDB" id="A0A377SXF3"/>
<dbReference type="SUPFAM" id="SSF158710">
    <property type="entry name" value="PSPTO4464-like"/>
    <property type="match status" value="1"/>
</dbReference>
<dbReference type="InterPro" id="IPR006839">
    <property type="entry name" value="DarP"/>
</dbReference>
<evidence type="ECO:0000256" key="2">
    <source>
        <dbReference type="ARBA" id="ARBA00022517"/>
    </source>
</evidence>
<dbReference type="Proteomes" id="UP000295794">
    <property type="component" value="Unassembled WGS sequence"/>
</dbReference>
<keyword evidence="10" id="KW-1185">Reference proteome</keyword>
<protein>
    <recommendedName>
        <fullName evidence="5">Dual-action ribosomal maturation protein DarP</fullName>
    </recommendedName>
    <alternativeName>
        <fullName evidence="5">Large ribosomal subunit assembly factor DarP</fullName>
    </alternativeName>
</protein>
<accession>A0A377SXF3</accession>
<evidence type="ECO:0000313" key="7">
    <source>
        <dbReference type="EMBL" id="STR46065.1"/>
    </source>
</evidence>
<dbReference type="GO" id="GO:1902626">
    <property type="term" value="P:assembly of large subunit precursor of preribosome"/>
    <property type="evidence" value="ECO:0007669"/>
    <property type="project" value="UniProtKB-UniRule"/>
</dbReference>
<evidence type="ECO:0000256" key="4">
    <source>
        <dbReference type="ARBA" id="ARBA00022884"/>
    </source>
</evidence>
<evidence type="ECO:0000313" key="8">
    <source>
        <dbReference type="EMBL" id="TCU88617.1"/>
    </source>
</evidence>
<dbReference type="CDD" id="cd16331">
    <property type="entry name" value="YjgA-like"/>
    <property type="match status" value="1"/>
</dbReference>
<organism evidence="7 9">
    <name type="scientific">Iodobacter fluviatilis</name>
    <dbReference type="NCBI Taxonomy" id="537"/>
    <lineage>
        <taxon>Bacteria</taxon>
        <taxon>Pseudomonadati</taxon>
        <taxon>Pseudomonadota</taxon>
        <taxon>Betaproteobacteria</taxon>
        <taxon>Neisseriales</taxon>
        <taxon>Chitinibacteraceae</taxon>
        <taxon>Iodobacter</taxon>
    </lineage>
</organism>
<evidence type="ECO:0000256" key="1">
    <source>
        <dbReference type="ARBA" id="ARBA00022490"/>
    </source>
</evidence>